<dbReference type="Proteomes" id="UP000534306">
    <property type="component" value="Unassembled WGS sequence"/>
</dbReference>
<dbReference type="AlphaFoldDB" id="A0A7Y4L0R6"/>
<comment type="caution">
    <text evidence="2">The sequence shown here is derived from an EMBL/GenBank/DDBJ whole genome shotgun (WGS) entry which is preliminary data.</text>
</comment>
<name>A0A7Y4L0R6_9ACTN</name>
<evidence type="ECO:0000313" key="4">
    <source>
        <dbReference type="Proteomes" id="UP000553957"/>
    </source>
</evidence>
<gene>
    <name evidence="1" type="ORF">HNR71_000153</name>
    <name evidence="2" type="ORF">HPO96_18400</name>
</gene>
<reference evidence="1 4" key="2">
    <citation type="submission" date="2020-08" db="EMBL/GenBank/DDBJ databases">
        <title>Sequencing the genomes of 1000 actinobacteria strains.</title>
        <authorList>
            <person name="Klenk H.-P."/>
        </authorList>
    </citation>
    <scope>NUCLEOTIDE SEQUENCE [LARGE SCALE GENOMIC DNA]</scope>
    <source>
        <strain evidence="1 4">DSM 15626</strain>
    </source>
</reference>
<dbReference type="EMBL" id="JACHKF010000001">
    <property type="protein sequence ID" value="MBB6564516.1"/>
    <property type="molecule type" value="Genomic_DNA"/>
</dbReference>
<dbReference type="RefSeq" id="WP_171674731.1">
    <property type="nucleotide sequence ID" value="NZ_BAAAGT010000006.1"/>
</dbReference>
<evidence type="ECO:0000313" key="3">
    <source>
        <dbReference type="Proteomes" id="UP000534306"/>
    </source>
</evidence>
<evidence type="ECO:0000313" key="1">
    <source>
        <dbReference type="EMBL" id="MBB6564516.1"/>
    </source>
</evidence>
<accession>A0A7Y4L0R6</accession>
<keyword evidence="3" id="KW-1185">Reference proteome</keyword>
<evidence type="ECO:0000313" key="2">
    <source>
        <dbReference type="EMBL" id="NOL42220.1"/>
    </source>
</evidence>
<proteinExistence type="predicted"/>
<sequence length="131" mass="14121">MLSGLDETFRDGYLDGVRREEGVEDHTGATLVGRTVNATVGVPVRGLAAVLTRLTLRSGQSPSYRLGSSTGGCVSAGSAMCGRTRRIRRRTCGRGCCARDRPPRLVSRWARIGRVLSTGSSQHLLPTYCVR</sequence>
<reference evidence="2 3" key="1">
    <citation type="submission" date="2020-05" db="EMBL/GenBank/DDBJ databases">
        <title>Genome sequence of Kribbella sandramycini ATCC 39419.</title>
        <authorList>
            <person name="Maclea K.S."/>
            <person name="Fair J.L."/>
        </authorList>
    </citation>
    <scope>NUCLEOTIDE SEQUENCE [LARGE SCALE GENOMIC DNA]</scope>
    <source>
        <strain evidence="2 3">ATCC 39419</strain>
    </source>
</reference>
<dbReference type="Proteomes" id="UP000553957">
    <property type="component" value="Unassembled WGS sequence"/>
</dbReference>
<dbReference type="EMBL" id="JABJRC010000004">
    <property type="protein sequence ID" value="NOL42220.1"/>
    <property type="molecule type" value="Genomic_DNA"/>
</dbReference>
<organism evidence="2 3">
    <name type="scientific">Kribbella sandramycini</name>
    <dbReference type="NCBI Taxonomy" id="60450"/>
    <lineage>
        <taxon>Bacteria</taxon>
        <taxon>Bacillati</taxon>
        <taxon>Actinomycetota</taxon>
        <taxon>Actinomycetes</taxon>
        <taxon>Propionibacteriales</taxon>
        <taxon>Kribbellaceae</taxon>
        <taxon>Kribbella</taxon>
    </lineage>
</organism>
<protein>
    <submittedName>
        <fullName evidence="2">Uncharacterized protein</fullName>
    </submittedName>
</protein>